<name>J9ELZ4_WUCBA</name>
<evidence type="ECO:0000313" key="1">
    <source>
        <dbReference type="EMBL" id="EJW76364.1"/>
    </source>
</evidence>
<dbReference type="Proteomes" id="UP000004810">
    <property type="component" value="Unassembled WGS sequence"/>
</dbReference>
<evidence type="ECO:0000313" key="2">
    <source>
        <dbReference type="Proteomes" id="UP000004810"/>
    </source>
</evidence>
<gene>
    <name evidence="1" type="ORF">WUBG_12727</name>
</gene>
<comment type="caution">
    <text evidence="1">The sequence shown here is derived from an EMBL/GenBank/DDBJ whole genome shotgun (WGS) entry which is preliminary data.</text>
</comment>
<accession>J9ELZ4</accession>
<dbReference type="EMBL" id="ADBV01009168">
    <property type="protein sequence ID" value="EJW76364.1"/>
    <property type="molecule type" value="Genomic_DNA"/>
</dbReference>
<sequence>MLGSQSLSFLLNRATKSFRSSSRHEITLGNNDHQKKALSHYAFWNQQKQTLLRSLDTLSISNLHGQRCT</sequence>
<proteinExistence type="predicted"/>
<dbReference type="AlphaFoldDB" id="J9ELZ4"/>
<protein>
    <submittedName>
        <fullName evidence="1">Uncharacterized protein</fullName>
    </submittedName>
</protein>
<organism evidence="1 2">
    <name type="scientific">Wuchereria bancrofti</name>
    <dbReference type="NCBI Taxonomy" id="6293"/>
    <lineage>
        <taxon>Eukaryota</taxon>
        <taxon>Metazoa</taxon>
        <taxon>Ecdysozoa</taxon>
        <taxon>Nematoda</taxon>
        <taxon>Chromadorea</taxon>
        <taxon>Rhabditida</taxon>
        <taxon>Spirurina</taxon>
        <taxon>Spiruromorpha</taxon>
        <taxon>Filarioidea</taxon>
        <taxon>Onchocercidae</taxon>
        <taxon>Wuchereria</taxon>
    </lineage>
</organism>
<reference evidence="2" key="1">
    <citation type="submission" date="2012-08" db="EMBL/GenBank/DDBJ databases">
        <title>The Genome Sequence of Wuchereria bancrofti.</title>
        <authorList>
            <person name="Nutman T.B."/>
            <person name="Fink D.L."/>
            <person name="Russ C."/>
            <person name="Young S."/>
            <person name="Zeng Q."/>
            <person name="Koehrsen M."/>
            <person name="Alvarado L."/>
            <person name="Berlin A."/>
            <person name="Chapman S.B."/>
            <person name="Chen Z."/>
            <person name="Freedman E."/>
            <person name="Gellesch M."/>
            <person name="Goldberg J."/>
            <person name="Griggs A."/>
            <person name="Gujja S."/>
            <person name="Heilman E.R."/>
            <person name="Heiman D."/>
            <person name="Hepburn T."/>
            <person name="Howarth C."/>
            <person name="Jen D."/>
            <person name="Larson L."/>
            <person name="Lewis B."/>
            <person name="Mehta T."/>
            <person name="Park D."/>
            <person name="Pearson M."/>
            <person name="Roberts A."/>
            <person name="Saif S."/>
            <person name="Shea T."/>
            <person name="Shenoy N."/>
            <person name="Sisk P."/>
            <person name="Stolte C."/>
            <person name="Sykes S."/>
            <person name="Walk T."/>
            <person name="White J."/>
            <person name="Yandava C."/>
            <person name="Haas B."/>
            <person name="Henn M.R."/>
            <person name="Nusbaum C."/>
            <person name="Birren B."/>
        </authorList>
    </citation>
    <scope>NUCLEOTIDE SEQUENCE [LARGE SCALE GENOMIC DNA]</scope>
    <source>
        <strain evidence="2">NA</strain>
    </source>
</reference>
<feature type="non-terminal residue" evidence="1">
    <location>
        <position position="69"/>
    </location>
</feature>